<feature type="transmembrane region" description="Helical" evidence="1">
    <location>
        <begin position="62"/>
        <end position="83"/>
    </location>
</feature>
<dbReference type="Proteomes" id="UP001153076">
    <property type="component" value="Unassembled WGS sequence"/>
</dbReference>
<sequence length="172" mass="19637">MVSEITSDVLTVHKLWYSLKYDRGMVMELEGDGDLRMFLKENDERRRPMMGRRGKHKRQRGVMIMASFVGEATGIGMICSKRVRSSTSQLGNGSNIVRNYGTRMGLCSYWVVSCDPIPAPVCIVMMKFSFACSVLASLLNRRQIFTTINHALQHINPWTIDRLSPWLFVLCL</sequence>
<comment type="caution">
    <text evidence="2">The sequence shown here is derived from an EMBL/GenBank/DDBJ whole genome shotgun (WGS) entry which is preliminary data.</text>
</comment>
<evidence type="ECO:0000313" key="3">
    <source>
        <dbReference type="Proteomes" id="UP001153076"/>
    </source>
</evidence>
<dbReference type="AlphaFoldDB" id="A0A9Q1GY96"/>
<feature type="transmembrane region" description="Helical" evidence="1">
    <location>
        <begin position="117"/>
        <end position="139"/>
    </location>
</feature>
<proteinExistence type="predicted"/>
<dbReference type="EMBL" id="JAKOGI010001122">
    <property type="protein sequence ID" value="KAJ8427632.1"/>
    <property type="molecule type" value="Genomic_DNA"/>
</dbReference>
<accession>A0A9Q1GY96</accession>
<evidence type="ECO:0000313" key="2">
    <source>
        <dbReference type="EMBL" id="KAJ8427632.1"/>
    </source>
</evidence>
<organism evidence="2 3">
    <name type="scientific">Carnegiea gigantea</name>
    <dbReference type="NCBI Taxonomy" id="171969"/>
    <lineage>
        <taxon>Eukaryota</taxon>
        <taxon>Viridiplantae</taxon>
        <taxon>Streptophyta</taxon>
        <taxon>Embryophyta</taxon>
        <taxon>Tracheophyta</taxon>
        <taxon>Spermatophyta</taxon>
        <taxon>Magnoliopsida</taxon>
        <taxon>eudicotyledons</taxon>
        <taxon>Gunneridae</taxon>
        <taxon>Pentapetalae</taxon>
        <taxon>Caryophyllales</taxon>
        <taxon>Cactineae</taxon>
        <taxon>Cactaceae</taxon>
        <taxon>Cactoideae</taxon>
        <taxon>Echinocereeae</taxon>
        <taxon>Carnegiea</taxon>
    </lineage>
</organism>
<evidence type="ECO:0000256" key="1">
    <source>
        <dbReference type="SAM" id="Phobius"/>
    </source>
</evidence>
<name>A0A9Q1GY96_9CARY</name>
<keyword evidence="1" id="KW-1133">Transmembrane helix</keyword>
<reference evidence="2" key="1">
    <citation type="submission" date="2022-04" db="EMBL/GenBank/DDBJ databases">
        <title>Carnegiea gigantea Genome sequencing and assembly v2.</title>
        <authorList>
            <person name="Copetti D."/>
            <person name="Sanderson M.J."/>
            <person name="Burquez A."/>
            <person name="Wojciechowski M.F."/>
        </authorList>
    </citation>
    <scope>NUCLEOTIDE SEQUENCE</scope>
    <source>
        <strain evidence="2">SGP5-SGP5p</strain>
        <tissue evidence="2">Aerial part</tissue>
    </source>
</reference>
<keyword evidence="1" id="KW-0812">Transmembrane</keyword>
<protein>
    <submittedName>
        <fullName evidence="2">Uncharacterized protein</fullName>
    </submittedName>
</protein>
<keyword evidence="1" id="KW-0472">Membrane</keyword>
<gene>
    <name evidence="2" type="ORF">Cgig2_010894</name>
</gene>
<keyword evidence="3" id="KW-1185">Reference proteome</keyword>